<dbReference type="AlphaFoldDB" id="A0A5C2HBW3"/>
<proteinExistence type="predicted"/>
<reference evidence="2" key="2">
    <citation type="submission" date="2019-09" db="EMBL/GenBank/DDBJ databases">
        <title>Complete genome sequencing of four Arcobacter species reveals a diverse suite of mobile elements.</title>
        <authorList>
            <person name="On S.L.W."/>
            <person name="Miller W.G."/>
            <person name="Biggs P."/>
            <person name="Cornelius A."/>
            <person name="Vandamme P."/>
        </authorList>
    </citation>
    <scope>NUCLEOTIDE SEQUENCE [LARGE SCALE GENOMIC DNA]</scope>
    <source>
        <strain evidence="2">LMG 26638</strain>
    </source>
</reference>
<dbReference type="Proteomes" id="UP000322726">
    <property type="component" value="Chromosome"/>
</dbReference>
<dbReference type="EMBL" id="CP035928">
    <property type="protein sequence ID" value="QEP34274.1"/>
    <property type="molecule type" value="Genomic_DNA"/>
</dbReference>
<name>A0A5C2HBW3_9BACT</name>
<evidence type="ECO:0000313" key="1">
    <source>
        <dbReference type="EMBL" id="QEP34274.1"/>
    </source>
</evidence>
<reference evidence="1 2" key="1">
    <citation type="submission" date="2019-09" db="EMBL/GenBank/DDBJ databases">
        <title>Complete genome sequencing of four Arcobacter species reveals a diverse suite of mobile elements.</title>
        <authorList>
            <person name="Miller W.G."/>
            <person name="Yee E."/>
            <person name="Bono J.L."/>
        </authorList>
    </citation>
    <scope>NUCLEOTIDE SEQUENCE [LARGE SCALE GENOMIC DNA]</scope>
    <source>
        <strain evidence="1 2">LMG 26638</strain>
    </source>
</reference>
<evidence type="ECO:0000313" key="2">
    <source>
        <dbReference type="Proteomes" id="UP000322726"/>
    </source>
</evidence>
<protein>
    <submittedName>
        <fullName evidence="1">Uncharacterized protein</fullName>
    </submittedName>
</protein>
<reference evidence="1 2" key="3">
    <citation type="submission" date="2019-09" db="EMBL/GenBank/DDBJ databases">
        <title>Taxonomic note: a critical rebuttal of the proposed division of the genus Arcobacter into six genera, emended descriptions of Arcobacter anaerophilus and the genus Arcobacter, and an assessment of genus-level boundaries for Epsilonproteobacteria using in silico genomic comparator tools.</title>
        <authorList>
            <person name="On S.L.W."/>
            <person name="Miller W.G."/>
            <person name="Biggs P."/>
            <person name="Cornelius A."/>
            <person name="Vandamme P."/>
        </authorList>
    </citation>
    <scope>NUCLEOTIDE SEQUENCE [LARGE SCALE GENOMIC DNA]</scope>
    <source>
        <strain evidence="1 2">LMG 26638</strain>
    </source>
</reference>
<gene>
    <name evidence="1" type="ORF">APAC_1152</name>
</gene>
<accession>A0A5C2HBW3</accession>
<dbReference type="RefSeq" id="WP_170170123.1">
    <property type="nucleotide sequence ID" value="NZ_BMEF01000029.1"/>
</dbReference>
<sequence>MKKILPLIIIVVFSVIFYAIYKESTKSLKIKRLACQAKTTTFERVFAQGPVKEGIDALLNKNYIIKSNIEYSKYMKSNIKQSVYIEDLDRLLTSVIDRYAKPTDSTDTKKVLIEYYLYENDKEDKGKNNDKAKEYAGYLMFDFKYDNKLIYKIQTDYSFVDTRDVEERMECAINSFISLKGK</sequence>
<organism evidence="1 2">
    <name type="scientific">Malaciobacter pacificus</name>
    <dbReference type="NCBI Taxonomy" id="1080223"/>
    <lineage>
        <taxon>Bacteria</taxon>
        <taxon>Pseudomonadati</taxon>
        <taxon>Campylobacterota</taxon>
        <taxon>Epsilonproteobacteria</taxon>
        <taxon>Campylobacterales</taxon>
        <taxon>Arcobacteraceae</taxon>
        <taxon>Malaciobacter</taxon>
    </lineage>
</organism>
<dbReference type="KEGG" id="apai:APAC_1152"/>
<keyword evidence="2" id="KW-1185">Reference proteome</keyword>